<dbReference type="EMBL" id="CP086354">
    <property type="protein sequence ID" value="UNI13299.1"/>
    <property type="molecule type" value="Genomic_DNA"/>
</dbReference>
<protein>
    <submittedName>
        <fullName evidence="3">Uncharacterized protein</fullName>
    </submittedName>
</protein>
<dbReference type="KEGG" id="ptkz:JDV02_000056"/>
<evidence type="ECO:0000256" key="2">
    <source>
        <dbReference type="SAM" id="SignalP"/>
    </source>
</evidence>
<sequence length="155" mass="17594">MAFVAILLLLGICCYKRKRSGRRNFDRLGDDKTPARRVSETVLVDGYMRAVYADEEQNGPARVRLQQSTTDPPPTGVTSPSPPSSRWGLQDEELGPEHQQTSGLHPPGQVHIDRPRVQSTVPTEVTDTTESSWRTWQVDQSRATQRKDRKRSMFF</sequence>
<organism evidence="3 4">
    <name type="scientific">Purpureocillium takamizusanense</name>
    <dbReference type="NCBI Taxonomy" id="2060973"/>
    <lineage>
        <taxon>Eukaryota</taxon>
        <taxon>Fungi</taxon>
        <taxon>Dikarya</taxon>
        <taxon>Ascomycota</taxon>
        <taxon>Pezizomycotina</taxon>
        <taxon>Sordariomycetes</taxon>
        <taxon>Hypocreomycetidae</taxon>
        <taxon>Hypocreales</taxon>
        <taxon>Ophiocordycipitaceae</taxon>
        <taxon>Purpureocillium</taxon>
    </lineage>
</organism>
<name>A0A9Q8Q403_9HYPO</name>
<dbReference type="Proteomes" id="UP000829364">
    <property type="component" value="Chromosome 1"/>
</dbReference>
<evidence type="ECO:0000256" key="1">
    <source>
        <dbReference type="SAM" id="MobiDB-lite"/>
    </source>
</evidence>
<feature type="compositionally biased region" description="Pro residues" evidence="1">
    <location>
        <begin position="71"/>
        <end position="83"/>
    </location>
</feature>
<dbReference type="AlphaFoldDB" id="A0A9Q8Q403"/>
<reference evidence="3" key="1">
    <citation type="submission" date="2021-11" db="EMBL/GenBank/DDBJ databases">
        <title>Purpureocillium_takamizusanense_genome.</title>
        <authorList>
            <person name="Nguyen N.-H."/>
        </authorList>
    </citation>
    <scope>NUCLEOTIDE SEQUENCE</scope>
    <source>
        <strain evidence="3">PT3</strain>
    </source>
</reference>
<proteinExistence type="predicted"/>
<evidence type="ECO:0000313" key="4">
    <source>
        <dbReference type="Proteomes" id="UP000829364"/>
    </source>
</evidence>
<accession>A0A9Q8Q403</accession>
<dbReference type="OrthoDB" id="10432057at2759"/>
<dbReference type="GeneID" id="72062023"/>
<feature type="region of interest" description="Disordered" evidence="1">
    <location>
        <begin position="54"/>
        <end position="155"/>
    </location>
</feature>
<feature type="compositionally biased region" description="Polar residues" evidence="1">
    <location>
        <begin position="117"/>
        <end position="143"/>
    </location>
</feature>
<evidence type="ECO:0000313" key="3">
    <source>
        <dbReference type="EMBL" id="UNI13299.1"/>
    </source>
</evidence>
<gene>
    <name evidence="3" type="ORF">JDV02_000056</name>
</gene>
<feature type="chain" id="PRO_5040146251" evidence="2">
    <location>
        <begin position="22"/>
        <end position="155"/>
    </location>
</feature>
<keyword evidence="4" id="KW-1185">Reference proteome</keyword>
<keyword evidence="2" id="KW-0732">Signal</keyword>
<feature type="signal peptide" evidence="2">
    <location>
        <begin position="1"/>
        <end position="21"/>
    </location>
</feature>
<dbReference type="RefSeq" id="XP_047836780.1">
    <property type="nucleotide sequence ID" value="XM_047980823.1"/>
</dbReference>